<comment type="caution">
    <text evidence="2">The sequence shown here is derived from an EMBL/GenBank/DDBJ whole genome shotgun (WGS) entry which is preliminary data.</text>
</comment>
<feature type="domain" description="Putative endonuclease Z1" evidence="1">
    <location>
        <begin position="302"/>
        <end position="517"/>
    </location>
</feature>
<sequence>METVESELKTNGMFFTPLLQKNSYKQEEINVMQRTVSKLLKKSTTSKKPGMLLGHIQSGKTRSFLGSIGLGLDNGFDVAIILTKNSNALVKQTFERLESEFTECMEEDALAVYDIMKMPAKLRKFELKKKLVFVLKKEKKNMHRLENLLFEMYPDLTARKILFVDDEADFASVAYDNVKDKNIVDLKVIAGQIDQIRARLEHAAYLQVTATPYSLYLQPDDMTIHEHKAFQPKRPAFTELVPVHDKYVGGEMYFEKSKEEGHMASHLYHEIQEEELEILRKSDKRKVKANHLLTGERYEGIRSALIHFMVGSKIRNTQQQKEGQRLEKYAFIMHTITTKSAHQWQEEVMLQMEEQLRNAMEKEDPIFDQLIRTAYQGFVRSQRTDMYFPAFDEVLSSVRDALTEEELLIEIVNSEQDVDYLLDKSGELKLRTPLNFFIGGQILDRGITIKNLIGFYYGRNPQKFQQDTVLQHSRMYGARPLADIAVTRLYTTRRIYDVMEQMHEFDTELRRAFESGANSSEVTFIQKDSDNTILPCNPNKILLSSVHMLKPGKRMLPFGFQTIAKSYLEREMKKIDKHVVTMKQTAKVVHPKDARCFLVEKEKVQELFEMIYQTYTFKEGYEWDLETYSAVMNYLSEETDTNRKGHVWIVLREDRHMARIRKSTGRFEDAPDTKQDELKIARNLARVVPSLILIRQNGAEEQGWRGGAFYWPVLVAPEETKTTVFAGKGVKERDE</sequence>
<reference evidence="3" key="1">
    <citation type="journal article" date="2019" name="Int. J. Syst. Evol. Microbiol.">
        <title>The Global Catalogue of Microorganisms (GCM) 10K type strain sequencing project: providing services to taxonomists for standard genome sequencing and annotation.</title>
        <authorList>
            <consortium name="The Broad Institute Genomics Platform"/>
            <consortium name="The Broad Institute Genome Sequencing Center for Infectious Disease"/>
            <person name="Wu L."/>
            <person name="Ma J."/>
        </authorList>
    </citation>
    <scope>NUCLEOTIDE SEQUENCE [LARGE SCALE GENOMIC DNA]</scope>
    <source>
        <strain evidence="3">CCUG 56608</strain>
    </source>
</reference>
<dbReference type="InterPro" id="IPR018310">
    <property type="entry name" value="Put_endonuclease_Z1-dom"/>
</dbReference>
<keyword evidence="3" id="KW-1185">Reference proteome</keyword>
<gene>
    <name evidence="2" type="ORF">ACFQ19_15915</name>
</gene>
<protein>
    <submittedName>
        <fullName evidence="2">Z1 domain-containing protein</fullName>
    </submittedName>
</protein>
<accession>A0ABW3NK02</accession>
<dbReference type="RefSeq" id="WP_379593610.1">
    <property type="nucleotide sequence ID" value="NZ_JBHTKK010000023.1"/>
</dbReference>
<evidence type="ECO:0000259" key="1">
    <source>
        <dbReference type="Pfam" id="PF10593"/>
    </source>
</evidence>
<dbReference type="EMBL" id="JBHTKK010000023">
    <property type="protein sequence ID" value="MFD1067493.1"/>
    <property type="molecule type" value="Genomic_DNA"/>
</dbReference>
<organism evidence="2 3">
    <name type="scientific">Oceanobacillus locisalsi</name>
    <dbReference type="NCBI Taxonomy" id="546107"/>
    <lineage>
        <taxon>Bacteria</taxon>
        <taxon>Bacillati</taxon>
        <taxon>Bacillota</taxon>
        <taxon>Bacilli</taxon>
        <taxon>Bacillales</taxon>
        <taxon>Bacillaceae</taxon>
        <taxon>Oceanobacillus</taxon>
    </lineage>
</organism>
<evidence type="ECO:0000313" key="3">
    <source>
        <dbReference type="Proteomes" id="UP001597041"/>
    </source>
</evidence>
<proteinExistence type="predicted"/>
<dbReference type="Pfam" id="PF10593">
    <property type="entry name" value="Z1"/>
    <property type="match status" value="1"/>
</dbReference>
<name>A0ABW3NK02_9BACI</name>
<evidence type="ECO:0000313" key="2">
    <source>
        <dbReference type="EMBL" id="MFD1067493.1"/>
    </source>
</evidence>
<dbReference type="Proteomes" id="UP001597041">
    <property type="component" value="Unassembled WGS sequence"/>
</dbReference>